<gene>
    <name evidence="7" type="ORF">FK85_25820</name>
</gene>
<dbReference type="PANTHER" id="PTHR42978:SF2">
    <property type="entry name" value="102 KBASES UNSTABLE REGION: FROM 1 TO 119443"/>
    <property type="match status" value="1"/>
</dbReference>
<dbReference type="PANTHER" id="PTHR42978">
    <property type="entry name" value="QUORUM-QUENCHING LACTONASE YTNP-RELATED-RELATED"/>
    <property type="match status" value="1"/>
</dbReference>
<evidence type="ECO:0000313" key="7">
    <source>
        <dbReference type="EMBL" id="KKF39785.1"/>
    </source>
</evidence>
<comment type="caution">
    <text evidence="7">The sequence shown here is derived from an EMBL/GenBank/DDBJ whole genome shotgun (WGS) entry which is preliminary data.</text>
</comment>
<organism evidence="7 8">
    <name type="scientific">Halorubrum saccharovorum</name>
    <dbReference type="NCBI Taxonomy" id="2248"/>
    <lineage>
        <taxon>Archaea</taxon>
        <taxon>Methanobacteriati</taxon>
        <taxon>Methanobacteriota</taxon>
        <taxon>Stenosarchaea group</taxon>
        <taxon>Halobacteria</taxon>
        <taxon>Halobacteriales</taxon>
        <taxon>Haloferacaceae</taxon>
        <taxon>Halorubrum</taxon>
    </lineage>
</organism>
<comment type="cofactor">
    <cofactor evidence="1">
        <name>Zn(2+)</name>
        <dbReference type="ChEBI" id="CHEBI:29105"/>
    </cofactor>
</comment>
<keyword evidence="4" id="KW-0378">Hydrolase</keyword>
<evidence type="ECO:0000313" key="8">
    <source>
        <dbReference type="Proteomes" id="UP000053331"/>
    </source>
</evidence>
<dbReference type="Gene3D" id="3.60.15.10">
    <property type="entry name" value="Ribonuclease Z/Hydroxyacylglutathione hydrolase-like"/>
    <property type="match status" value="1"/>
</dbReference>
<dbReference type="InterPro" id="IPR001279">
    <property type="entry name" value="Metallo-B-lactamas"/>
</dbReference>
<accession>A0A0F8AYD3</accession>
<evidence type="ECO:0000259" key="6">
    <source>
        <dbReference type="SMART" id="SM00849"/>
    </source>
</evidence>
<reference evidence="7 8" key="1">
    <citation type="journal article" date="2015" name="Genome Announc.">
        <title>Draft genome sequence of a Halorubrum H3 strain isolated from the burlinskoye salt lake (Altai Krai, Russia).</title>
        <authorList>
            <person name="Rozanov A.S."/>
            <person name="Bryanskaya A.V."/>
            <person name="Malup T.K."/>
            <person name="Kotenko A.V."/>
            <person name="Peltek S.E."/>
        </authorList>
    </citation>
    <scope>NUCLEOTIDE SEQUENCE [LARGE SCALE GENOMIC DNA]</scope>
    <source>
        <strain evidence="7 8">H3</strain>
    </source>
</reference>
<keyword evidence="3" id="KW-0479">Metal-binding</keyword>
<dbReference type="InterPro" id="IPR051013">
    <property type="entry name" value="MBL_superfamily_lactonases"/>
</dbReference>
<dbReference type="SUPFAM" id="SSF56281">
    <property type="entry name" value="Metallo-hydrolase/oxidoreductase"/>
    <property type="match status" value="1"/>
</dbReference>
<feature type="domain" description="Metallo-beta-lactamase" evidence="6">
    <location>
        <begin position="43"/>
        <end position="254"/>
    </location>
</feature>
<keyword evidence="5" id="KW-0862">Zinc</keyword>
<dbReference type="RefSeq" id="WP_050024310.1">
    <property type="nucleotide sequence ID" value="NZ_JNFH02000018.1"/>
</dbReference>
<protein>
    <submittedName>
        <fullName evidence="7">Beta-lactamase</fullName>
    </submittedName>
</protein>
<proteinExistence type="inferred from homology"/>
<keyword evidence="8" id="KW-1185">Reference proteome</keyword>
<dbReference type="GO" id="GO:0016787">
    <property type="term" value="F:hydrolase activity"/>
    <property type="evidence" value="ECO:0007669"/>
    <property type="project" value="UniProtKB-KW"/>
</dbReference>
<dbReference type="Proteomes" id="UP000053331">
    <property type="component" value="Unassembled WGS sequence"/>
</dbReference>
<evidence type="ECO:0000256" key="1">
    <source>
        <dbReference type="ARBA" id="ARBA00001947"/>
    </source>
</evidence>
<evidence type="ECO:0000256" key="5">
    <source>
        <dbReference type="ARBA" id="ARBA00022833"/>
    </source>
</evidence>
<dbReference type="CDD" id="cd07729">
    <property type="entry name" value="AHL_lactonase_MBL-fold"/>
    <property type="match status" value="1"/>
</dbReference>
<dbReference type="OrthoDB" id="7773at2157"/>
<comment type="similarity">
    <text evidence="2">Belongs to the metallo-beta-lactamase superfamily.</text>
</comment>
<dbReference type="InterPro" id="IPR036866">
    <property type="entry name" value="RibonucZ/Hydroxyglut_hydro"/>
</dbReference>
<name>A0A0F8AYD3_9EURY</name>
<sequence>MVDAEVHVIDRGGLYCDMNYMMEANTIGSHDEPNPDTEYDEIPVWNLIIDHPEATVLWDTGSHHDAADGHWPEGLVQAFYPHDASEHRLDDDLEAAGYSIDDIDAVFQSHLHLDHAGGLEFFAGTDTPVYVHEEEFKFAYYSAKTDEGSGAYVLEDFDHDLNWQILHRDREEHFTDLEFVRFPGHTPGLTGSVIHLDAEGTVVFTGDQVYMDENYEAGTPLGGPLVWGKTEWAESMSRIRELERRHDAEVVFGHDPEQFEAIQPGWGV</sequence>
<dbReference type="AlphaFoldDB" id="A0A0F8AYD3"/>
<dbReference type="GO" id="GO:0046872">
    <property type="term" value="F:metal ion binding"/>
    <property type="evidence" value="ECO:0007669"/>
    <property type="project" value="UniProtKB-KW"/>
</dbReference>
<dbReference type="Pfam" id="PF00753">
    <property type="entry name" value="Lactamase_B"/>
    <property type="match status" value="1"/>
</dbReference>
<dbReference type="EMBL" id="JNFH02000018">
    <property type="protein sequence ID" value="KKF39785.1"/>
    <property type="molecule type" value="Genomic_DNA"/>
</dbReference>
<evidence type="ECO:0000256" key="4">
    <source>
        <dbReference type="ARBA" id="ARBA00022801"/>
    </source>
</evidence>
<evidence type="ECO:0000256" key="3">
    <source>
        <dbReference type="ARBA" id="ARBA00022723"/>
    </source>
</evidence>
<evidence type="ECO:0000256" key="2">
    <source>
        <dbReference type="ARBA" id="ARBA00007749"/>
    </source>
</evidence>
<dbReference type="SMART" id="SM00849">
    <property type="entry name" value="Lactamase_B"/>
    <property type="match status" value="1"/>
</dbReference>